<reference evidence="2 3" key="1">
    <citation type="submission" date="2020-12" db="EMBL/GenBank/DDBJ databases">
        <title>Concerted genomic and epigenomic changes stabilize Arabidopsis allopolyploids.</title>
        <authorList>
            <person name="Chen Z."/>
        </authorList>
    </citation>
    <scope>NUCLEOTIDE SEQUENCE [LARGE SCALE GENOMIC DNA]</scope>
    <source>
        <strain evidence="2">As9502</strain>
        <tissue evidence="2">Leaf</tissue>
    </source>
</reference>
<gene>
    <name evidence="2" type="ORF">ISN44_As07g019550</name>
</gene>
<feature type="signal peptide" evidence="1">
    <location>
        <begin position="1"/>
        <end position="19"/>
    </location>
</feature>
<dbReference type="AlphaFoldDB" id="A0A8T2BVN9"/>
<evidence type="ECO:0000313" key="3">
    <source>
        <dbReference type="Proteomes" id="UP000694251"/>
    </source>
</evidence>
<name>A0A8T2BVN9_ARASU</name>
<evidence type="ECO:0008006" key="4">
    <source>
        <dbReference type="Google" id="ProtNLM"/>
    </source>
</evidence>
<dbReference type="EMBL" id="JAEFBJ010000007">
    <property type="protein sequence ID" value="KAG7589712.1"/>
    <property type="molecule type" value="Genomic_DNA"/>
</dbReference>
<protein>
    <recommendedName>
        <fullName evidence="4">Secreted protein</fullName>
    </recommendedName>
</protein>
<sequence length="73" mass="8335">VMCFFLLLFLSSSCQRMLTFSVITPVYLGFINGPDSSLIKFRRRFTVLTADVDRNSESGRVTPRHNNGLRPTH</sequence>
<feature type="chain" id="PRO_5035722978" description="Secreted protein" evidence="1">
    <location>
        <begin position="20"/>
        <end position="73"/>
    </location>
</feature>
<accession>A0A8T2BVN9</accession>
<feature type="non-terminal residue" evidence="2">
    <location>
        <position position="1"/>
    </location>
</feature>
<comment type="caution">
    <text evidence="2">The sequence shown here is derived from an EMBL/GenBank/DDBJ whole genome shotgun (WGS) entry which is preliminary data.</text>
</comment>
<dbReference type="OrthoDB" id="10364164at2759"/>
<proteinExistence type="predicted"/>
<keyword evidence="1" id="KW-0732">Signal</keyword>
<organism evidence="2 3">
    <name type="scientific">Arabidopsis suecica</name>
    <name type="common">Swedish thale-cress</name>
    <name type="synonym">Cardaminopsis suecica</name>
    <dbReference type="NCBI Taxonomy" id="45249"/>
    <lineage>
        <taxon>Eukaryota</taxon>
        <taxon>Viridiplantae</taxon>
        <taxon>Streptophyta</taxon>
        <taxon>Embryophyta</taxon>
        <taxon>Tracheophyta</taxon>
        <taxon>Spermatophyta</taxon>
        <taxon>Magnoliopsida</taxon>
        <taxon>eudicotyledons</taxon>
        <taxon>Gunneridae</taxon>
        <taxon>Pentapetalae</taxon>
        <taxon>rosids</taxon>
        <taxon>malvids</taxon>
        <taxon>Brassicales</taxon>
        <taxon>Brassicaceae</taxon>
        <taxon>Camelineae</taxon>
        <taxon>Arabidopsis</taxon>
    </lineage>
</organism>
<evidence type="ECO:0000256" key="1">
    <source>
        <dbReference type="SAM" id="SignalP"/>
    </source>
</evidence>
<dbReference type="Proteomes" id="UP000694251">
    <property type="component" value="Chromosome 7"/>
</dbReference>
<evidence type="ECO:0000313" key="2">
    <source>
        <dbReference type="EMBL" id="KAG7589712.1"/>
    </source>
</evidence>
<keyword evidence="3" id="KW-1185">Reference proteome</keyword>